<accession>A0A1S0TJT4</accession>
<feature type="non-terminal residue" evidence="2">
    <location>
        <position position="1"/>
    </location>
</feature>
<evidence type="ECO:0000256" key="1">
    <source>
        <dbReference type="SAM" id="Phobius"/>
    </source>
</evidence>
<sequence>HGPDPLPYLYSFAFLPPSNKPRYTRLREQSDADLGDGKQGWRKDSKTFRNAGITAVVAVAVAWWLVSWLVGWLVDRSVGRLVGWLVGWLNRRRTNRRGREDGGRGDIGRRNEVKRRLFGNEELNRTRCVSYGCVGPSVC</sequence>
<gene>
    <name evidence="2" type="ORF">LOAG_13213</name>
</gene>
<dbReference type="EMBL" id="JH712665">
    <property type="protein sequence ID" value="EFO15298.2"/>
    <property type="molecule type" value="Genomic_DNA"/>
</dbReference>
<dbReference type="CTD" id="9950684"/>
<proteinExistence type="predicted"/>
<dbReference type="KEGG" id="loa:LOAG_13213"/>
<evidence type="ECO:0000313" key="2">
    <source>
        <dbReference type="EMBL" id="EFO15298.2"/>
    </source>
</evidence>
<reference evidence="2" key="1">
    <citation type="submission" date="2012-04" db="EMBL/GenBank/DDBJ databases">
        <title>The Genome Sequence of Loa loa.</title>
        <authorList>
            <consortium name="The Broad Institute Genome Sequencing Platform"/>
            <consortium name="Broad Institute Genome Sequencing Center for Infectious Disease"/>
            <person name="Nutman T.B."/>
            <person name="Fink D.L."/>
            <person name="Russ C."/>
            <person name="Young S."/>
            <person name="Zeng Q."/>
            <person name="Gargeya S."/>
            <person name="Alvarado L."/>
            <person name="Berlin A."/>
            <person name="Chapman S.B."/>
            <person name="Chen Z."/>
            <person name="Freedman E."/>
            <person name="Gellesch M."/>
            <person name="Goldberg J."/>
            <person name="Griggs A."/>
            <person name="Gujja S."/>
            <person name="Heilman E.R."/>
            <person name="Heiman D."/>
            <person name="Howarth C."/>
            <person name="Mehta T."/>
            <person name="Neiman D."/>
            <person name="Pearson M."/>
            <person name="Roberts A."/>
            <person name="Saif S."/>
            <person name="Shea T."/>
            <person name="Shenoy N."/>
            <person name="Sisk P."/>
            <person name="Stolte C."/>
            <person name="Sykes S."/>
            <person name="White J."/>
            <person name="Yandava C."/>
            <person name="Haas B."/>
            <person name="Henn M.R."/>
            <person name="Nusbaum C."/>
            <person name="Birren B."/>
        </authorList>
    </citation>
    <scope>NUCLEOTIDE SEQUENCE [LARGE SCALE GENOMIC DNA]</scope>
</reference>
<dbReference type="AlphaFoldDB" id="A0A1S0TJT4"/>
<dbReference type="RefSeq" id="XP_003148771.2">
    <property type="nucleotide sequence ID" value="XM_003148723.2"/>
</dbReference>
<keyword evidence="1" id="KW-0472">Membrane</keyword>
<dbReference type="InParanoid" id="A0A1S0TJT4"/>
<keyword evidence="1" id="KW-1133">Transmembrane helix</keyword>
<keyword evidence="1" id="KW-0812">Transmembrane</keyword>
<protein>
    <submittedName>
        <fullName evidence="2">Uncharacterized protein</fullName>
    </submittedName>
</protein>
<name>A0A1S0TJT4_LOALO</name>
<feature type="transmembrane region" description="Helical" evidence="1">
    <location>
        <begin position="48"/>
        <end position="66"/>
    </location>
</feature>
<dbReference type="GeneID" id="9950684"/>
<organism evidence="2">
    <name type="scientific">Loa loa</name>
    <name type="common">Eye worm</name>
    <name type="synonym">Filaria loa</name>
    <dbReference type="NCBI Taxonomy" id="7209"/>
    <lineage>
        <taxon>Eukaryota</taxon>
        <taxon>Metazoa</taxon>
        <taxon>Ecdysozoa</taxon>
        <taxon>Nematoda</taxon>
        <taxon>Chromadorea</taxon>
        <taxon>Rhabditida</taxon>
        <taxon>Spirurina</taxon>
        <taxon>Spiruromorpha</taxon>
        <taxon>Filarioidea</taxon>
        <taxon>Onchocercidae</taxon>
        <taxon>Loa</taxon>
    </lineage>
</organism>